<accession>A0A084IHH2</accession>
<keyword evidence="3" id="KW-1185">Reference proteome</keyword>
<evidence type="ECO:0000256" key="1">
    <source>
        <dbReference type="SAM" id="SignalP"/>
    </source>
</evidence>
<dbReference type="STRING" id="1304275.C41B8_16509"/>
<keyword evidence="1" id="KW-0732">Signal</keyword>
<dbReference type="eggNOG" id="ENOG5032S3V">
    <property type="taxonomic scope" value="Bacteria"/>
</dbReference>
<feature type="signal peptide" evidence="1">
    <location>
        <begin position="1"/>
        <end position="22"/>
    </location>
</feature>
<dbReference type="EMBL" id="APNK01000038">
    <property type="protein sequence ID" value="KEZ76156.1"/>
    <property type="molecule type" value="Genomic_DNA"/>
</dbReference>
<reference evidence="2 3" key="1">
    <citation type="submission" date="2013-03" db="EMBL/GenBank/DDBJ databases">
        <title>Salinisphaera hydrothermalis C41B8 Genome Sequencing.</title>
        <authorList>
            <person name="Li C."/>
            <person name="Lai Q."/>
            <person name="Shao Z."/>
        </authorList>
    </citation>
    <scope>NUCLEOTIDE SEQUENCE [LARGE SCALE GENOMIC DNA]</scope>
    <source>
        <strain evidence="2 3">C41B8</strain>
    </source>
</reference>
<dbReference type="OrthoDB" id="5956306at2"/>
<feature type="chain" id="PRO_5001776477" evidence="1">
    <location>
        <begin position="23"/>
        <end position="160"/>
    </location>
</feature>
<dbReference type="Proteomes" id="UP000028302">
    <property type="component" value="Unassembled WGS sequence"/>
</dbReference>
<name>A0A084IHH2_SALHC</name>
<protein>
    <submittedName>
        <fullName evidence="2">Uncharacterized protein</fullName>
    </submittedName>
</protein>
<gene>
    <name evidence="2" type="ORF">C41B8_16509</name>
</gene>
<proteinExistence type="predicted"/>
<evidence type="ECO:0000313" key="2">
    <source>
        <dbReference type="EMBL" id="KEZ76156.1"/>
    </source>
</evidence>
<organism evidence="2 3">
    <name type="scientific">Salinisphaera hydrothermalis (strain C41B8)</name>
    <dbReference type="NCBI Taxonomy" id="1304275"/>
    <lineage>
        <taxon>Bacteria</taxon>
        <taxon>Pseudomonadati</taxon>
        <taxon>Pseudomonadota</taxon>
        <taxon>Gammaproteobacteria</taxon>
        <taxon>Salinisphaerales</taxon>
        <taxon>Salinisphaeraceae</taxon>
        <taxon>Salinisphaera</taxon>
    </lineage>
</organism>
<sequence length="160" mass="16557">MRAASGWFVLVIALLASATATAADMGDRAGFTGLTPVSDARLAALRGGFTLSQGGVTVDVAMGIQQLTYINGQLVASSVIDTQTLPTQLLRVIQNGPGNTFDPNSLHLLPGSIGTVIQNTLDQQTIRNLNVLNVTVTSQALAQALSIQSAVRDALTGLGR</sequence>
<evidence type="ECO:0000313" key="3">
    <source>
        <dbReference type="Proteomes" id="UP000028302"/>
    </source>
</evidence>
<comment type="caution">
    <text evidence="2">The sequence shown here is derived from an EMBL/GenBank/DDBJ whole genome shotgun (WGS) entry which is preliminary data.</text>
</comment>
<dbReference type="RefSeq" id="WP_037340725.1">
    <property type="nucleotide sequence ID" value="NZ_APNK01000038.1"/>
</dbReference>
<dbReference type="AlphaFoldDB" id="A0A084IHH2"/>